<dbReference type="GO" id="GO:0006623">
    <property type="term" value="P:protein targeting to vacuole"/>
    <property type="evidence" value="ECO:0007669"/>
    <property type="project" value="InterPro"/>
</dbReference>
<gene>
    <name evidence="3" type="ORF">FGO68_gene16693</name>
</gene>
<proteinExistence type="predicted"/>
<feature type="compositionally biased region" description="Polar residues" evidence="1">
    <location>
        <begin position="14"/>
        <end position="28"/>
    </location>
</feature>
<evidence type="ECO:0000313" key="3">
    <source>
        <dbReference type="EMBL" id="TNV74265.1"/>
    </source>
</evidence>
<evidence type="ECO:0000256" key="1">
    <source>
        <dbReference type="SAM" id="MobiDB-lite"/>
    </source>
</evidence>
<accession>A0A8J8NGV6</accession>
<dbReference type="EMBL" id="RRYP01017215">
    <property type="protein sequence ID" value="TNV74265.1"/>
    <property type="molecule type" value="Genomic_DNA"/>
</dbReference>
<dbReference type="Proteomes" id="UP000785679">
    <property type="component" value="Unassembled WGS sequence"/>
</dbReference>
<feature type="compositionally biased region" description="Polar residues" evidence="1">
    <location>
        <begin position="52"/>
        <end position="61"/>
    </location>
</feature>
<dbReference type="PANTHER" id="PTHR13027">
    <property type="entry name" value="SAND PROTEIN-RELATED"/>
    <property type="match status" value="1"/>
</dbReference>
<name>A0A8J8NGV6_HALGN</name>
<dbReference type="GO" id="GO:0016192">
    <property type="term" value="P:vesicle-mediated transport"/>
    <property type="evidence" value="ECO:0007669"/>
    <property type="project" value="InterPro"/>
</dbReference>
<dbReference type="OrthoDB" id="293850at2759"/>
<dbReference type="Pfam" id="PF19036">
    <property type="entry name" value="Fuz_longin_1"/>
    <property type="match status" value="1"/>
</dbReference>
<evidence type="ECO:0000259" key="2">
    <source>
        <dbReference type="Pfam" id="PF19036"/>
    </source>
</evidence>
<dbReference type="AlphaFoldDB" id="A0A8J8NGV6"/>
<protein>
    <recommendedName>
        <fullName evidence="2">FUZ/MON1/HPS1 first Longin domain-containing protein</fullName>
    </recommendedName>
</protein>
<feature type="region of interest" description="Disordered" evidence="1">
    <location>
        <begin position="1"/>
        <end position="75"/>
    </location>
</feature>
<comment type="caution">
    <text evidence="3">The sequence shown here is derived from an EMBL/GenBank/DDBJ whole genome shotgun (WGS) entry which is preliminary data.</text>
</comment>
<dbReference type="InterPro" id="IPR004353">
    <property type="entry name" value="Mon1"/>
</dbReference>
<reference evidence="3" key="1">
    <citation type="submission" date="2019-06" db="EMBL/GenBank/DDBJ databases">
        <authorList>
            <person name="Zheng W."/>
        </authorList>
    </citation>
    <scope>NUCLEOTIDE SEQUENCE</scope>
    <source>
        <strain evidence="3">QDHG01</strain>
    </source>
</reference>
<sequence>MENTSPEIAIQEEVINTSPQPEIPTPTNGAGELQPVEESQNPLAHETEPASILQSEIQPQKQLDPAERPVELEDTSIAEQIKRQLVLTPEMEAFFDKDNLYPSITDIEICDEMTEFYLIKRHYLIFTEAGKPVFTRYGDEQVLAPYFASMSAIVPKIQSYFWDNERNARDNVNRLRWLEAENFTCAVLKKGNFFYVCMINSRDGIEYLDEPPQTQKSKKVLKRSNIKPTSTFIRKQLEYLHLQFVSLMTQTINNQLTKRPNLDLKSTIQGLERTLDMMCEMGNRSPGVMLQAFEPLRMPDSARKLVDKVVQANKPPTFAAGLLVTSINVVGVFTDPTQLAEMKPQEIQRS</sequence>
<evidence type="ECO:0000313" key="4">
    <source>
        <dbReference type="Proteomes" id="UP000785679"/>
    </source>
</evidence>
<organism evidence="3 4">
    <name type="scientific">Halteria grandinella</name>
    <dbReference type="NCBI Taxonomy" id="5974"/>
    <lineage>
        <taxon>Eukaryota</taxon>
        <taxon>Sar</taxon>
        <taxon>Alveolata</taxon>
        <taxon>Ciliophora</taxon>
        <taxon>Intramacronucleata</taxon>
        <taxon>Spirotrichea</taxon>
        <taxon>Stichotrichia</taxon>
        <taxon>Sporadotrichida</taxon>
        <taxon>Halteriidae</taxon>
        <taxon>Halteria</taxon>
    </lineage>
</organism>
<keyword evidence="4" id="KW-1185">Reference proteome</keyword>
<feature type="domain" description="FUZ/MON1/HPS1 first Longin" evidence="2">
    <location>
        <begin position="121"/>
        <end position="198"/>
    </location>
</feature>
<dbReference type="PANTHER" id="PTHR13027:SF7">
    <property type="entry name" value="VACUOLAR FUSION PROTEIN MON1 HOMOLOG"/>
    <property type="match status" value="1"/>
</dbReference>
<dbReference type="PRINTS" id="PR01546">
    <property type="entry name" value="YEAST73DUF"/>
</dbReference>
<dbReference type="InterPro" id="IPR043972">
    <property type="entry name" value="FUZ/MON1/HPS1_longin_1"/>
</dbReference>